<evidence type="ECO:0000313" key="2">
    <source>
        <dbReference type="Proteomes" id="UP000037688"/>
    </source>
</evidence>
<comment type="caution">
    <text evidence="1">The sequence shown here is derived from an EMBL/GenBank/DDBJ whole genome shotgun (WGS) entry which is preliminary data.</text>
</comment>
<proteinExistence type="predicted"/>
<dbReference type="AlphaFoldDB" id="A0A0M9BLM7"/>
<dbReference type="GO" id="GO:0016740">
    <property type="term" value="F:transferase activity"/>
    <property type="evidence" value="ECO:0007669"/>
    <property type="project" value="UniProtKB-KW"/>
</dbReference>
<dbReference type="Proteomes" id="UP000037688">
    <property type="component" value="Unassembled WGS sequence"/>
</dbReference>
<accession>A0A0M9BLM7</accession>
<dbReference type="PATRIC" id="fig|1705561.3.peg.4092"/>
<gene>
    <name evidence="1" type="ORF">AMS66_19700</name>
</gene>
<sequence>MTNQPNQVRSKPLFSQTITDFWRTPFLNGDILYTDEVFTVTINPDLDKDSRVMVLETTDGRVMAVLTPAMADKVGPYQRQDLSEEIFRRKLNEAGVTLHGADYLFYFSEADKNVLLQENLEGDLRRLTEQDEAAFSEFASSASKQDLDDAYVELDHWAVFGSF</sequence>
<evidence type="ECO:0000313" key="1">
    <source>
        <dbReference type="EMBL" id="KOY14788.1"/>
    </source>
</evidence>
<reference evidence="1 2" key="1">
    <citation type="submission" date="2015-08" db="EMBL/GenBank/DDBJ databases">
        <title>Draft genome sequence of cellulolytic and xylanolytic Paenibacillus sp. A59, isolated from a decaying forest soil from Patagonia, Argentina.</title>
        <authorList>
            <person name="Ghio S."/>
            <person name="Caceres A.M."/>
            <person name="Talia P."/>
            <person name="Grasso D."/>
            <person name="Campos E."/>
        </authorList>
    </citation>
    <scope>NUCLEOTIDE SEQUENCE [LARGE SCALE GENOMIC DNA]</scope>
    <source>
        <strain evidence="1 2">A59</strain>
    </source>
</reference>
<keyword evidence="2" id="KW-1185">Reference proteome</keyword>
<name>A0A0M9BLM7_9BACL</name>
<keyword evidence="1" id="KW-0808">Transferase</keyword>
<feature type="non-terminal residue" evidence="1">
    <location>
        <position position="163"/>
    </location>
</feature>
<protein>
    <submittedName>
        <fullName evidence="1">Acetyltransferase</fullName>
    </submittedName>
</protein>
<organism evidence="1 2">
    <name type="scientific">Paenibacillus xylanivorans</name>
    <dbReference type="NCBI Taxonomy" id="1705561"/>
    <lineage>
        <taxon>Bacteria</taxon>
        <taxon>Bacillati</taxon>
        <taxon>Bacillota</taxon>
        <taxon>Bacilli</taxon>
        <taxon>Bacillales</taxon>
        <taxon>Paenibacillaceae</taxon>
        <taxon>Paenibacillus</taxon>
    </lineage>
</organism>
<dbReference type="EMBL" id="LITU01000069">
    <property type="protein sequence ID" value="KOY14788.1"/>
    <property type="molecule type" value="Genomic_DNA"/>
</dbReference>